<keyword evidence="5 7" id="KW-1133">Transmembrane helix</keyword>
<evidence type="ECO:0000256" key="7">
    <source>
        <dbReference type="SAM" id="Phobius"/>
    </source>
</evidence>
<evidence type="ECO:0000256" key="3">
    <source>
        <dbReference type="ARBA" id="ARBA00022475"/>
    </source>
</evidence>
<proteinExistence type="inferred from homology"/>
<comment type="subcellular location">
    <subcellularLocation>
        <location evidence="1">Cell membrane</location>
        <topology evidence="1">Multi-pass membrane protein</topology>
    </subcellularLocation>
</comment>
<dbReference type="InterPro" id="IPR018383">
    <property type="entry name" value="UPF0324_pro"/>
</dbReference>
<feature type="transmembrane region" description="Helical" evidence="7">
    <location>
        <begin position="254"/>
        <end position="273"/>
    </location>
</feature>
<gene>
    <name evidence="8" type="ORF">JFY56_10610</name>
</gene>
<dbReference type="EMBL" id="JAELYA010000003">
    <property type="protein sequence ID" value="MBO3275676.1"/>
    <property type="molecule type" value="Genomic_DNA"/>
</dbReference>
<evidence type="ECO:0000313" key="9">
    <source>
        <dbReference type="Proteomes" id="UP000669060"/>
    </source>
</evidence>
<evidence type="ECO:0000256" key="5">
    <source>
        <dbReference type="ARBA" id="ARBA00022989"/>
    </source>
</evidence>
<dbReference type="PANTHER" id="PTHR30106:SF2">
    <property type="entry name" value="UPF0324 INNER MEMBRANE PROTEIN YEIH"/>
    <property type="match status" value="1"/>
</dbReference>
<organism evidence="8 9">
    <name type="scientific">Pseudomonas schmalbachii</name>
    <dbReference type="NCBI Taxonomy" id="2816993"/>
    <lineage>
        <taxon>Bacteria</taxon>
        <taxon>Pseudomonadati</taxon>
        <taxon>Pseudomonadota</taxon>
        <taxon>Gammaproteobacteria</taxon>
        <taxon>Pseudomonadales</taxon>
        <taxon>Pseudomonadaceae</taxon>
        <taxon>Pseudomonas</taxon>
    </lineage>
</organism>
<reference evidence="8 9" key="1">
    <citation type="submission" date="2020-12" db="EMBL/GenBank/DDBJ databases">
        <title>Pseudomonas schmalbachii sp. nov. isolated from millipede gut.</title>
        <authorList>
            <person name="Shelomi M."/>
        </authorList>
    </citation>
    <scope>NUCLEOTIDE SEQUENCE [LARGE SCALE GENOMIC DNA]</scope>
    <source>
        <strain evidence="8 9">Milli4</strain>
    </source>
</reference>
<dbReference type="Proteomes" id="UP000669060">
    <property type="component" value="Unassembled WGS sequence"/>
</dbReference>
<dbReference type="RefSeq" id="WP_208313616.1">
    <property type="nucleotide sequence ID" value="NZ_JAELYA010000003.1"/>
</dbReference>
<dbReference type="PANTHER" id="PTHR30106">
    <property type="entry name" value="INNER MEMBRANE PROTEIN YEIH-RELATED"/>
    <property type="match status" value="1"/>
</dbReference>
<feature type="transmembrane region" description="Helical" evidence="7">
    <location>
        <begin position="123"/>
        <end position="146"/>
    </location>
</feature>
<feature type="transmembrane region" description="Helical" evidence="7">
    <location>
        <begin position="223"/>
        <end position="242"/>
    </location>
</feature>
<accession>A0ABS3TPT0</accession>
<comment type="similarity">
    <text evidence="2">Belongs to the UPF0324 family.</text>
</comment>
<feature type="transmembrane region" description="Helical" evidence="7">
    <location>
        <begin position="158"/>
        <end position="178"/>
    </location>
</feature>
<keyword evidence="9" id="KW-1185">Reference proteome</keyword>
<comment type="caution">
    <text evidence="8">The sequence shown here is derived from an EMBL/GenBank/DDBJ whole genome shotgun (WGS) entry which is preliminary data.</text>
</comment>
<keyword evidence="3" id="KW-1003">Cell membrane</keyword>
<evidence type="ECO:0000256" key="2">
    <source>
        <dbReference type="ARBA" id="ARBA00007977"/>
    </source>
</evidence>
<evidence type="ECO:0000256" key="4">
    <source>
        <dbReference type="ARBA" id="ARBA00022692"/>
    </source>
</evidence>
<feature type="transmembrane region" description="Helical" evidence="7">
    <location>
        <begin position="16"/>
        <end position="33"/>
    </location>
</feature>
<protein>
    <submittedName>
        <fullName evidence="8">Sulfate exporter family transporter</fullName>
    </submittedName>
</protein>
<name>A0ABS3TPT0_9PSED</name>
<evidence type="ECO:0000256" key="6">
    <source>
        <dbReference type="ARBA" id="ARBA00023136"/>
    </source>
</evidence>
<feature type="transmembrane region" description="Helical" evidence="7">
    <location>
        <begin position="315"/>
        <end position="334"/>
    </location>
</feature>
<keyword evidence="4 7" id="KW-0812">Transmembrane</keyword>
<evidence type="ECO:0000313" key="8">
    <source>
        <dbReference type="EMBL" id="MBO3275676.1"/>
    </source>
</evidence>
<feature type="transmembrane region" description="Helical" evidence="7">
    <location>
        <begin position="39"/>
        <end position="57"/>
    </location>
</feature>
<keyword evidence="6 7" id="KW-0472">Membrane</keyword>
<dbReference type="Pfam" id="PF03601">
    <property type="entry name" value="Cons_hypoth698"/>
    <property type="match status" value="1"/>
</dbReference>
<evidence type="ECO:0000256" key="1">
    <source>
        <dbReference type="ARBA" id="ARBA00004651"/>
    </source>
</evidence>
<feature type="transmembrane region" description="Helical" evidence="7">
    <location>
        <begin position="92"/>
        <end position="117"/>
    </location>
</feature>
<sequence>MTATAISMLGSRSRTLMPGIIVSAMVAAAASFLSEHYGAPVMLFALLLGMSINFLAVDGVCKAGIEFTAREILRVGVALLGMRITLEQIASLGWQPVVMVVVLVTVTILVSIGAARLMGFNSLFGLLTGGATAICGASAALALAAALPSHKEKEKATLFTVIGVSALSTMAMILYPMIAQAFGLSPLNAGIFLGGTIHDVAQVVGAGYGMSHETGDSATVVKLMRVAMLLPVILCAAMITRARGVEPGSKRPPLLPWFAVGFVILAAINSTGYVPEQIQEAGNSLSRWCLVIAISALGMKTQLKALATVGIKPILLMVGETAFLAGLVLLMLHWKP</sequence>